<dbReference type="AlphaFoldDB" id="W7Y3H7"/>
<dbReference type="SUPFAM" id="SSF48452">
    <property type="entry name" value="TPR-like"/>
    <property type="match status" value="1"/>
</dbReference>
<evidence type="ECO:0000313" key="2">
    <source>
        <dbReference type="Proteomes" id="UP000019402"/>
    </source>
</evidence>
<organism evidence="1 2">
    <name type="scientific">Saccharicrinis fermentans DSM 9555 = JCM 21142</name>
    <dbReference type="NCBI Taxonomy" id="869213"/>
    <lineage>
        <taxon>Bacteria</taxon>
        <taxon>Pseudomonadati</taxon>
        <taxon>Bacteroidota</taxon>
        <taxon>Bacteroidia</taxon>
        <taxon>Marinilabiliales</taxon>
        <taxon>Marinilabiliaceae</taxon>
        <taxon>Saccharicrinis</taxon>
    </lineage>
</organism>
<protein>
    <recommendedName>
        <fullName evidence="3">RagB/SusD family nutrient uptake outer membrane protein</fullName>
    </recommendedName>
</protein>
<reference evidence="1 2" key="1">
    <citation type="journal article" date="2014" name="Genome Announc.">
        <title>Draft Genome Sequence of Cytophaga fermentans JCM 21142T, a Facultative Anaerobe Isolated from Marine Mud.</title>
        <authorList>
            <person name="Starns D."/>
            <person name="Oshima K."/>
            <person name="Suda W."/>
            <person name="Iino T."/>
            <person name="Yuki M."/>
            <person name="Inoue J."/>
            <person name="Kitamura K."/>
            <person name="Iida T."/>
            <person name="Darby A."/>
            <person name="Hattori M."/>
            <person name="Ohkuma M."/>
        </authorList>
    </citation>
    <scope>NUCLEOTIDE SEQUENCE [LARGE SCALE GENOMIC DNA]</scope>
    <source>
        <strain evidence="1 2">JCM 21142</strain>
    </source>
</reference>
<accession>W7Y3H7</accession>
<keyword evidence="2" id="KW-1185">Reference proteome</keyword>
<proteinExistence type="predicted"/>
<dbReference type="RefSeq" id="WP_200871218.1">
    <property type="nucleotide sequence ID" value="NZ_BAMD01000005.1"/>
</dbReference>
<evidence type="ECO:0000313" key="1">
    <source>
        <dbReference type="EMBL" id="GAF02113.1"/>
    </source>
</evidence>
<evidence type="ECO:0008006" key="3">
    <source>
        <dbReference type="Google" id="ProtNLM"/>
    </source>
</evidence>
<dbReference type="Proteomes" id="UP000019402">
    <property type="component" value="Unassembled WGS sequence"/>
</dbReference>
<comment type="caution">
    <text evidence="1">The sequence shown here is derived from an EMBL/GenBank/DDBJ whole genome shotgun (WGS) entry which is preliminary data.</text>
</comment>
<dbReference type="EMBL" id="BAMD01000005">
    <property type="protein sequence ID" value="GAF02113.1"/>
    <property type="molecule type" value="Genomic_DNA"/>
</dbReference>
<gene>
    <name evidence="1" type="ORF">JCM21142_2740</name>
</gene>
<dbReference type="InterPro" id="IPR011990">
    <property type="entry name" value="TPR-like_helical_dom_sf"/>
</dbReference>
<name>W7Y3H7_9BACT</name>
<sequence>MKLKNILLTLGLTISLGLYVSSCKDDFLQEDLTTTYSTQQFKTQEGLDQLVTGTYQKLKFKFNYTWGIKMFNVGVDELQTPTTPSLIITATVLI</sequence>